<protein>
    <submittedName>
        <fullName evidence="1">Unannotated protein</fullName>
    </submittedName>
</protein>
<name>A0A6J6XSF3_9ZZZZ</name>
<evidence type="ECO:0000313" key="1">
    <source>
        <dbReference type="EMBL" id="CAB4799115.1"/>
    </source>
</evidence>
<reference evidence="1" key="1">
    <citation type="submission" date="2020-05" db="EMBL/GenBank/DDBJ databases">
        <authorList>
            <person name="Chiriac C."/>
            <person name="Salcher M."/>
            <person name="Ghai R."/>
            <person name="Kavagutti S V."/>
        </authorList>
    </citation>
    <scope>NUCLEOTIDE SEQUENCE</scope>
</reference>
<sequence length="73" mass="7395">MGVGVAGEDLVADEVLNKSQGPAAGCVVRIGNAMGAVGAVHDLVVTDDAVANGSQERRLRKVIRSGWKGTHGA</sequence>
<dbReference type="AlphaFoldDB" id="A0A6J6XSF3"/>
<dbReference type="EMBL" id="CAFAAK010000086">
    <property type="protein sequence ID" value="CAB4799115.1"/>
    <property type="molecule type" value="Genomic_DNA"/>
</dbReference>
<accession>A0A6J6XSF3</accession>
<proteinExistence type="predicted"/>
<gene>
    <name evidence="1" type="ORF">UFOPK3024_00497</name>
</gene>
<organism evidence="1">
    <name type="scientific">freshwater metagenome</name>
    <dbReference type="NCBI Taxonomy" id="449393"/>
    <lineage>
        <taxon>unclassified sequences</taxon>
        <taxon>metagenomes</taxon>
        <taxon>ecological metagenomes</taxon>
    </lineage>
</organism>